<dbReference type="EMBL" id="JACBYR010000001">
    <property type="protein sequence ID" value="NYE82814.1"/>
    <property type="molecule type" value="Genomic_DNA"/>
</dbReference>
<dbReference type="AlphaFoldDB" id="A0A7Y9LKC7"/>
<name>A0A7Y9LKC7_9BURK</name>
<evidence type="ECO:0000313" key="1">
    <source>
        <dbReference type="EMBL" id="NYE82814.1"/>
    </source>
</evidence>
<proteinExistence type="predicted"/>
<organism evidence="1 2">
    <name type="scientific">Pigmentiphaga litoralis</name>
    <dbReference type="NCBI Taxonomy" id="516702"/>
    <lineage>
        <taxon>Bacteria</taxon>
        <taxon>Pseudomonadati</taxon>
        <taxon>Pseudomonadota</taxon>
        <taxon>Betaproteobacteria</taxon>
        <taxon>Burkholderiales</taxon>
        <taxon>Alcaligenaceae</taxon>
        <taxon>Pigmentiphaga</taxon>
    </lineage>
</organism>
<dbReference type="RefSeq" id="WP_179585990.1">
    <property type="nucleotide sequence ID" value="NZ_JACBYR010000001.1"/>
</dbReference>
<dbReference type="Proteomes" id="UP000542125">
    <property type="component" value="Unassembled WGS sequence"/>
</dbReference>
<reference evidence="1 2" key="1">
    <citation type="submission" date="2020-07" db="EMBL/GenBank/DDBJ databases">
        <title>Genomic Encyclopedia of Type Strains, Phase IV (KMG-V): Genome sequencing to study the core and pangenomes of soil and plant-associated prokaryotes.</title>
        <authorList>
            <person name="Whitman W."/>
        </authorList>
    </citation>
    <scope>NUCLEOTIDE SEQUENCE [LARGE SCALE GENOMIC DNA]</scope>
    <source>
        <strain evidence="1 2">SAS40</strain>
    </source>
</reference>
<accession>A0A7Y9LKC7</accession>
<evidence type="ECO:0000313" key="2">
    <source>
        <dbReference type="Proteomes" id="UP000542125"/>
    </source>
</evidence>
<gene>
    <name evidence="1" type="ORF">FHW18_002085</name>
</gene>
<protein>
    <submittedName>
        <fullName evidence="1">Uncharacterized protein</fullName>
    </submittedName>
</protein>
<comment type="caution">
    <text evidence="1">The sequence shown here is derived from an EMBL/GenBank/DDBJ whole genome shotgun (WGS) entry which is preliminary data.</text>
</comment>
<keyword evidence="2" id="KW-1185">Reference proteome</keyword>
<sequence>MNMLVDELAALSSGQRPSEFPLWHRSRYAGLERIRGCLRTLAMGGHHDALLGFVAGPDQAEYAAQLLSAEGLAFTLMPNGATGLLHVRWGEPTARSRAPVTPTSLQQRQPDVMVDVFWNLKTSRAASGG</sequence>